<dbReference type="KEGG" id="dcr:108211174"/>
<dbReference type="InterPro" id="IPR011992">
    <property type="entry name" value="EF-hand-dom_pair"/>
</dbReference>
<dbReference type="EMBL" id="LNRQ01000003">
    <property type="protein sequence ID" value="KZN02335.1"/>
    <property type="molecule type" value="Genomic_DNA"/>
</dbReference>
<dbReference type="GO" id="GO:0005509">
    <property type="term" value="F:calcium ion binding"/>
    <property type="evidence" value="ECO:0007669"/>
    <property type="project" value="InterPro"/>
</dbReference>
<evidence type="ECO:0000313" key="6">
    <source>
        <dbReference type="EMBL" id="KZN02335.1"/>
    </source>
</evidence>
<dbReference type="Gramene" id="KZN02335">
    <property type="protein sequence ID" value="KZN02335"/>
    <property type="gene ID" value="DCAR_011089"/>
</dbReference>
<evidence type="ECO:0000313" key="7">
    <source>
        <dbReference type="EMBL" id="WOG93300.1"/>
    </source>
</evidence>
<reference evidence="6" key="1">
    <citation type="journal article" date="2016" name="Nat. Genet.">
        <title>A high-quality carrot genome assembly provides new insights into carotenoid accumulation and asterid genome evolution.</title>
        <authorList>
            <person name="Iorizzo M."/>
            <person name="Ellison S."/>
            <person name="Senalik D."/>
            <person name="Zeng P."/>
            <person name="Satapoomin P."/>
            <person name="Huang J."/>
            <person name="Bowman M."/>
            <person name="Iovene M."/>
            <person name="Sanseverino W."/>
            <person name="Cavagnaro P."/>
            <person name="Yildiz M."/>
            <person name="Macko-Podgorni A."/>
            <person name="Moranska E."/>
            <person name="Grzebelus E."/>
            <person name="Grzebelus D."/>
            <person name="Ashrafi H."/>
            <person name="Zheng Z."/>
            <person name="Cheng S."/>
            <person name="Spooner D."/>
            <person name="Van Deynze A."/>
            <person name="Simon P."/>
        </authorList>
    </citation>
    <scope>NUCLEOTIDE SEQUENCE [LARGE SCALE GENOMIC DNA]</scope>
    <source>
        <tissue evidence="6">Leaf</tissue>
    </source>
</reference>
<dbReference type="FunFam" id="1.10.238.10:FF:000178">
    <property type="entry name" value="Calmodulin-2 A"/>
    <property type="match status" value="1"/>
</dbReference>
<keyword evidence="4" id="KW-0472">Membrane</keyword>
<dbReference type="Gene3D" id="1.10.238.10">
    <property type="entry name" value="EF-hand"/>
    <property type="match status" value="1"/>
</dbReference>
<dbReference type="Pfam" id="PF13499">
    <property type="entry name" value="EF-hand_7"/>
    <property type="match status" value="1"/>
</dbReference>
<dbReference type="CDD" id="cd00051">
    <property type="entry name" value="EFh"/>
    <property type="match status" value="1"/>
</dbReference>
<evidence type="ECO:0000256" key="4">
    <source>
        <dbReference type="SAM" id="Phobius"/>
    </source>
</evidence>
<dbReference type="PROSITE" id="PS00018">
    <property type="entry name" value="EF_HAND_1"/>
    <property type="match status" value="2"/>
</dbReference>
<dbReference type="OrthoDB" id="26525at2759"/>
<protein>
    <recommendedName>
        <fullName evidence="5">EF-hand domain-containing protein</fullName>
    </recommendedName>
</protein>
<name>A0A161WUC2_DAUCS</name>
<feature type="domain" description="EF-hand" evidence="5">
    <location>
        <begin position="164"/>
        <end position="198"/>
    </location>
</feature>
<evidence type="ECO:0000259" key="5">
    <source>
        <dbReference type="PROSITE" id="PS50222"/>
    </source>
</evidence>
<keyword evidence="3" id="KW-0106">Calcium</keyword>
<dbReference type="AlphaFoldDB" id="A0A161WUC2"/>
<keyword evidence="2" id="KW-0677">Repeat</keyword>
<proteinExistence type="predicted"/>
<dbReference type="PROSITE" id="PS50222">
    <property type="entry name" value="EF_HAND_2"/>
    <property type="match status" value="2"/>
</dbReference>
<keyword evidence="4" id="KW-1133">Transmembrane helix</keyword>
<feature type="domain" description="EF-hand" evidence="5">
    <location>
        <begin position="126"/>
        <end position="161"/>
    </location>
</feature>
<dbReference type="PANTHER" id="PTHR10891">
    <property type="entry name" value="EF-HAND CALCIUM-BINDING DOMAIN CONTAINING PROTEIN"/>
    <property type="match status" value="1"/>
</dbReference>
<accession>A0A161WUC2</accession>
<gene>
    <name evidence="6" type="ORF">DCAR_011089</name>
    <name evidence="7" type="ORF">DCAR_0312581</name>
</gene>
<keyword evidence="4" id="KW-0812">Transmembrane</keyword>
<keyword evidence="1" id="KW-0479">Metal-binding</keyword>
<dbReference type="SUPFAM" id="SSF47473">
    <property type="entry name" value="EF-hand"/>
    <property type="match status" value="1"/>
</dbReference>
<evidence type="ECO:0000256" key="3">
    <source>
        <dbReference type="ARBA" id="ARBA00022837"/>
    </source>
</evidence>
<dbReference type="GO" id="GO:0043226">
    <property type="term" value="C:organelle"/>
    <property type="evidence" value="ECO:0007669"/>
    <property type="project" value="UniProtKB-ARBA"/>
</dbReference>
<evidence type="ECO:0000256" key="2">
    <source>
        <dbReference type="ARBA" id="ARBA00022737"/>
    </source>
</evidence>
<dbReference type="PRINTS" id="PR01697">
    <property type="entry name" value="PARVALBUMIN"/>
</dbReference>
<keyword evidence="8" id="KW-1185">Reference proteome</keyword>
<organism evidence="6">
    <name type="scientific">Daucus carota subsp. sativus</name>
    <name type="common">Carrot</name>
    <dbReference type="NCBI Taxonomy" id="79200"/>
    <lineage>
        <taxon>Eukaryota</taxon>
        <taxon>Viridiplantae</taxon>
        <taxon>Streptophyta</taxon>
        <taxon>Embryophyta</taxon>
        <taxon>Tracheophyta</taxon>
        <taxon>Spermatophyta</taxon>
        <taxon>Magnoliopsida</taxon>
        <taxon>eudicotyledons</taxon>
        <taxon>Gunneridae</taxon>
        <taxon>Pentapetalae</taxon>
        <taxon>asterids</taxon>
        <taxon>campanulids</taxon>
        <taxon>Apiales</taxon>
        <taxon>Apiaceae</taxon>
        <taxon>Apioideae</taxon>
        <taxon>Scandiceae</taxon>
        <taxon>Daucinae</taxon>
        <taxon>Daucus</taxon>
        <taxon>Daucus sect. Daucus</taxon>
    </lineage>
</organism>
<dbReference type="InterPro" id="IPR039647">
    <property type="entry name" value="EF_hand_pair_protein_CML-like"/>
</dbReference>
<dbReference type="InterPro" id="IPR002048">
    <property type="entry name" value="EF_hand_dom"/>
</dbReference>
<dbReference type="Proteomes" id="UP000077755">
    <property type="component" value="Chromosome 3"/>
</dbReference>
<feature type="transmembrane region" description="Helical" evidence="4">
    <location>
        <begin position="24"/>
        <end position="44"/>
    </location>
</feature>
<dbReference type="STRING" id="79200.A0A161WUC2"/>
<dbReference type="EMBL" id="CP093345">
    <property type="protein sequence ID" value="WOG93300.1"/>
    <property type="molecule type" value="Genomic_DNA"/>
</dbReference>
<dbReference type="InterPro" id="IPR018247">
    <property type="entry name" value="EF_Hand_1_Ca_BS"/>
</dbReference>
<reference evidence="7" key="2">
    <citation type="submission" date="2022-03" db="EMBL/GenBank/DDBJ databases">
        <title>Draft title - Genomic analysis of global carrot germplasm unveils the trajectory of domestication and the origin of high carotenoid orange carrot.</title>
        <authorList>
            <person name="Iorizzo M."/>
            <person name="Ellison S."/>
            <person name="Senalik D."/>
            <person name="Macko-Podgorni A."/>
            <person name="Grzebelus D."/>
            <person name="Bostan H."/>
            <person name="Rolling W."/>
            <person name="Curaba J."/>
            <person name="Simon P."/>
        </authorList>
    </citation>
    <scope>NUCLEOTIDE SEQUENCE</scope>
    <source>
        <tissue evidence="7">Leaf</tissue>
    </source>
</reference>
<dbReference type="OMA" id="RFPFKKF"/>
<sequence>MPQESYLGQFPMEKLSLALHTIPLSFWFFGFLELFFSHMIYNWISRGISYFSRSSSSSIQYKSALSGSFRAKLPDSSVLVDDGSLSREDVETVMQNLGLFYQPEDLNLQGRFSSDEFINMFEENEASLDEVREAFDVFDENRDGFIDAREVQKVVRALGLNENSEMENCKMMISEFDENGDGRIDFQEFVRLMNESFN</sequence>
<dbReference type="SMART" id="SM00054">
    <property type="entry name" value="EFh"/>
    <property type="match status" value="2"/>
</dbReference>
<evidence type="ECO:0000256" key="1">
    <source>
        <dbReference type="ARBA" id="ARBA00022723"/>
    </source>
</evidence>
<evidence type="ECO:0000313" key="8">
    <source>
        <dbReference type="Proteomes" id="UP000077755"/>
    </source>
</evidence>